<evidence type="ECO:0000313" key="2">
    <source>
        <dbReference type="EMBL" id="KAL2344432.1"/>
    </source>
</evidence>
<dbReference type="AlphaFoldDB" id="A0ABD1N9M4"/>
<feature type="coiled-coil region" evidence="1">
    <location>
        <begin position="20"/>
        <end position="47"/>
    </location>
</feature>
<gene>
    <name evidence="2" type="ORF">Fmac_005717</name>
</gene>
<proteinExistence type="predicted"/>
<keyword evidence="1" id="KW-0175">Coiled coil</keyword>
<evidence type="ECO:0000313" key="3">
    <source>
        <dbReference type="Proteomes" id="UP001603857"/>
    </source>
</evidence>
<accession>A0ABD1N9M4</accession>
<evidence type="ECO:0000256" key="1">
    <source>
        <dbReference type="SAM" id="Coils"/>
    </source>
</evidence>
<comment type="caution">
    <text evidence="2">The sequence shown here is derived from an EMBL/GenBank/DDBJ whole genome shotgun (WGS) entry which is preliminary data.</text>
</comment>
<dbReference type="EMBL" id="JBGMDY010000002">
    <property type="protein sequence ID" value="KAL2344432.1"/>
    <property type="molecule type" value="Genomic_DNA"/>
</dbReference>
<keyword evidence="3" id="KW-1185">Reference proteome</keyword>
<dbReference type="Proteomes" id="UP001603857">
    <property type="component" value="Unassembled WGS sequence"/>
</dbReference>
<reference evidence="2 3" key="1">
    <citation type="submission" date="2024-08" db="EMBL/GenBank/DDBJ databases">
        <title>Insights into the chromosomal genome structure of Flemingia macrophylla.</title>
        <authorList>
            <person name="Ding Y."/>
            <person name="Zhao Y."/>
            <person name="Bi W."/>
            <person name="Wu M."/>
            <person name="Zhao G."/>
            <person name="Gong Y."/>
            <person name="Li W."/>
            <person name="Zhang P."/>
        </authorList>
    </citation>
    <scope>NUCLEOTIDE SEQUENCE [LARGE SCALE GENOMIC DNA]</scope>
    <source>
        <strain evidence="2">DYQJB</strain>
        <tissue evidence="2">Leaf</tissue>
    </source>
</reference>
<name>A0ABD1N9M4_9FABA</name>
<sequence>MDGASLHTGGSIPHRLHWKRMRQEKEKLQMRQELNDTKKELQATKNQVSSPFSAPLRSSGAFAGKACVSIGRQYVMRVQVKTSYGRSLIIRRESRDSSSVKAHPIYEVLQAREAIE</sequence>
<protein>
    <submittedName>
        <fullName evidence="2">Uncharacterized protein</fullName>
    </submittedName>
</protein>
<organism evidence="2 3">
    <name type="scientific">Flemingia macrophylla</name>
    <dbReference type="NCBI Taxonomy" id="520843"/>
    <lineage>
        <taxon>Eukaryota</taxon>
        <taxon>Viridiplantae</taxon>
        <taxon>Streptophyta</taxon>
        <taxon>Embryophyta</taxon>
        <taxon>Tracheophyta</taxon>
        <taxon>Spermatophyta</taxon>
        <taxon>Magnoliopsida</taxon>
        <taxon>eudicotyledons</taxon>
        <taxon>Gunneridae</taxon>
        <taxon>Pentapetalae</taxon>
        <taxon>rosids</taxon>
        <taxon>fabids</taxon>
        <taxon>Fabales</taxon>
        <taxon>Fabaceae</taxon>
        <taxon>Papilionoideae</taxon>
        <taxon>50 kb inversion clade</taxon>
        <taxon>NPAAA clade</taxon>
        <taxon>indigoferoid/millettioid clade</taxon>
        <taxon>Phaseoleae</taxon>
        <taxon>Flemingia</taxon>
    </lineage>
</organism>